<feature type="domain" description="HTH cro/C1-type" evidence="1">
    <location>
        <begin position="55"/>
        <end position="108"/>
    </location>
</feature>
<dbReference type="InterPro" id="IPR010982">
    <property type="entry name" value="Lambda_DNA-bd_dom_sf"/>
</dbReference>
<dbReference type="STRING" id="44577.ATY38_00900"/>
<reference evidence="2 3" key="1">
    <citation type="submission" date="2016-10" db="EMBL/GenBank/DDBJ databases">
        <authorList>
            <person name="de Groot N.N."/>
        </authorList>
    </citation>
    <scope>NUCLEOTIDE SEQUENCE [LARGE SCALE GENOMIC DNA]</scope>
    <source>
        <strain evidence="2 3">Nm9</strain>
    </source>
</reference>
<proteinExistence type="predicted"/>
<organism evidence="2 3">
    <name type="scientific">Nitrosomonas ureae</name>
    <dbReference type="NCBI Taxonomy" id="44577"/>
    <lineage>
        <taxon>Bacteria</taxon>
        <taxon>Pseudomonadati</taxon>
        <taxon>Pseudomonadota</taxon>
        <taxon>Betaproteobacteria</taxon>
        <taxon>Nitrosomonadales</taxon>
        <taxon>Nitrosomonadaceae</taxon>
        <taxon>Nitrosomonas</taxon>
    </lineage>
</organism>
<sequence>MSALINYQTILDSNGKPAFVVVPYAEFVKLPGVVRPGMIPNEVIGKRIMNEVSMLAAWREYLMLTQEEMAKRMGITQAGYAQIEAAKRPRKATLEKAAAAMGITLDQLAH</sequence>
<protein>
    <submittedName>
        <fullName evidence="2">Helix-turn-helix</fullName>
    </submittedName>
</protein>
<dbReference type="Gene3D" id="1.10.260.40">
    <property type="entry name" value="lambda repressor-like DNA-binding domains"/>
    <property type="match status" value="1"/>
</dbReference>
<evidence type="ECO:0000313" key="3">
    <source>
        <dbReference type="Proteomes" id="UP000181998"/>
    </source>
</evidence>
<dbReference type="PROSITE" id="PS50943">
    <property type="entry name" value="HTH_CROC1"/>
    <property type="match status" value="1"/>
</dbReference>
<gene>
    <name evidence="2" type="ORF">SAMN05421510_100375</name>
</gene>
<dbReference type="CDD" id="cd00093">
    <property type="entry name" value="HTH_XRE"/>
    <property type="match status" value="1"/>
</dbReference>
<dbReference type="SMART" id="SM00530">
    <property type="entry name" value="HTH_XRE"/>
    <property type="match status" value="1"/>
</dbReference>
<dbReference type="InterPro" id="IPR001387">
    <property type="entry name" value="Cro/C1-type_HTH"/>
</dbReference>
<evidence type="ECO:0000313" key="2">
    <source>
        <dbReference type="EMBL" id="SEP74540.1"/>
    </source>
</evidence>
<dbReference type="GO" id="GO:0003677">
    <property type="term" value="F:DNA binding"/>
    <property type="evidence" value="ECO:0007669"/>
    <property type="project" value="InterPro"/>
</dbReference>
<dbReference type="AlphaFoldDB" id="A0A1H9ACY6"/>
<dbReference type="Pfam" id="PF01381">
    <property type="entry name" value="HTH_3"/>
    <property type="match status" value="1"/>
</dbReference>
<name>A0A1H9ACY6_9PROT</name>
<dbReference type="RefSeq" id="WP_074719645.1">
    <property type="nucleotide sequence ID" value="NZ_FOFX01000003.1"/>
</dbReference>
<dbReference type="Proteomes" id="UP000181998">
    <property type="component" value="Unassembled WGS sequence"/>
</dbReference>
<dbReference type="SUPFAM" id="SSF47413">
    <property type="entry name" value="lambda repressor-like DNA-binding domains"/>
    <property type="match status" value="1"/>
</dbReference>
<dbReference type="OrthoDB" id="5679339at2"/>
<accession>A0A1H9ACY6</accession>
<dbReference type="EMBL" id="FOFX01000003">
    <property type="protein sequence ID" value="SEP74540.1"/>
    <property type="molecule type" value="Genomic_DNA"/>
</dbReference>
<evidence type="ECO:0000259" key="1">
    <source>
        <dbReference type="PROSITE" id="PS50943"/>
    </source>
</evidence>